<dbReference type="Proteomes" id="UP000291084">
    <property type="component" value="Chromosome 11"/>
</dbReference>
<evidence type="ECO:0000313" key="1">
    <source>
        <dbReference type="EMBL" id="BAU02573.1"/>
    </source>
</evidence>
<evidence type="ECO:0000313" key="2">
    <source>
        <dbReference type="Proteomes" id="UP000291084"/>
    </source>
</evidence>
<accession>A0A0S3TCI8</accession>
<name>A0A0S3TCI8_PHAAN</name>
<protein>
    <submittedName>
        <fullName evidence="1">Uncharacterized protein</fullName>
    </submittedName>
</protein>
<gene>
    <name evidence="1" type="primary">Vigan.11G212400</name>
    <name evidence="1" type="ORF">VIGAN_11212400</name>
</gene>
<reference evidence="1 2" key="1">
    <citation type="journal article" date="2015" name="Sci. Rep.">
        <title>The power of single molecule real-time sequencing technology in the de novo assembly of a eukaryotic genome.</title>
        <authorList>
            <person name="Sakai H."/>
            <person name="Naito K."/>
            <person name="Ogiso-Tanaka E."/>
            <person name="Takahashi Y."/>
            <person name="Iseki K."/>
            <person name="Muto C."/>
            <person name="Satou K."/>
            <person name="Teruya K."/>
            <person name="Shiroma A."/>
            <person name="Shimoji M."/>
            <person name="Hirano T."/>
            <person name="Itoh T."/>
            <person name="Kaga A."/>
            <person name="Tomooka N."/>
        </authorList>
    </citation>
    <scope>NUCLEOTIDE SEQUENCE [LARGE SCALE GENOMIC DNA]</scope>
    <source>
        <strain evidence="2">cv. Shumari</strain>
    </source>
</reference>
<sequence>MDVILGFQEVDEVVKKRFKEPLKGDFEETKRQCKENKKLDCKARMLLHQCVSATIFQKVSKAGTTKEIWDILQEGYDNTGKVKKIKLQSLQ</sequence>
<dbReference type="EMBL" id="AP015044">
    <property type="protein sequence ID" value="BAU02573.1"/>
    <property type="molecule type" value="Genomic_DNA"/>
</dbReference>
<organism evidence="1 2">
    <name type="scientific">Vigna angularis var. angularis</name>
    <dbReference type="NCBI Taxonomy" id="157739"/>
    <lineage>
        <taxon>Eukaryota</taxon>
        <taxon>Viridiplantae</taxon>
        <taxon>Streptophyta</taxon>
        <taxon>Embryophyta</taxon>
        <taxon>Tracheophyta</taxon>
        <taxon>Spermatophyta</taxon>
        <taxon>Magnoliopsida</taxon>
        <taxon>eudicotyledons</taxon>
        <taxon>Gunneridae</taxon>
        <taxon>Pentapetalae</taxon>
        <taxon>rosids</taxon>
        <taxon>fabids</taxon>
        <taxon>Fabales</taxon>
        <taxon>Fabaceae</taxon>
        <taxon>Papilionoideae</taxon>
        <taxon>50 kb inversion clade</taxon>
        <taxon>NPAAA clade</taxon>
        <taxon>indigoferoid/millettioid clade</taxon>
        <taxon>Phaseoleae</taxon>
        <taxon>Vigna</taxon>
    </lineage>
</organism>
<keyword evidence="2" id="KW-1185">Reference proteome</keyword>
<dbReference type="AlphaFoldDB" id="A0A0S3TCI8"/>
<dbReference type="Pfam" id="PF14223">
    <property type="entry name" value="Retrotran_gag_2"/>
    <property type="match status" value="1"/>
</dbReference>
<proteinExistence type="predicted"/>